<feature type="compositionally biased region" description="Acidic residues" evidence="1">
    <location>
        <begin position="180"/>
        <end position="191"/>
    </location>
</feature>
<dbReference type="Gene3D" id="2.30.30.140">
    <property type="match status" value="1"/>
</dbReference>
<evidence type="ECO:0000313" key="5">
    <source>
        <dbReference type="Proteomes" id="UP000261560"/>
    </source>
</evidence>
<feature type="region of interest" description="Disordered" evidence="1">
    <location>
        <begin position="371"/>
        <end position="401"/>
    </location>
</feature>
<dbReference type="InterPro" id="IPR035504">
    <property type="entry name" value="MUM1-like_PWWP"/>
</dbReference>
<dbReference type="OrthoDB" id="10013064at2759"/>
<dbReference type="SUPFAM" id="SSF63748">
    <property type="entry name" value="Tudor/PWWP/MBT"/>
    <property type="match status" value="1"/>
</dbReference>
<dbReference type="PANTHER" id="PTHR31333">
    <property type="entry name" value="PWWP DOMAIN-CONTAINING DNA REPAIR FACTOR 3 FAMILY MEMBER"/>
    <property type="match status" value="1"/>
</dbReference>
<proteinExistence type="predicted"/>
<dbReference type="GeneID" id="112161128"/>
<feature type="compositionally biased region" description="Low complexity" evidence="1">
    <location>
        <begin position="81"/>
        <end position="90"/>
    </location>
</feature>
<evidence type="ECO:0000259" key="2">
    <source>
        <dbReference type="Pfam" id="PF20884"/>
    </source>
</evidence>
<feature type="domain" description="PWWP" evidence="3">
    <location>
        <begin position="398"/>
        <end position="540"/>
    </location>
</feature>
<evidence type="ECO:0000259" key="3">
    <source>
        <dbReference type="Pfam" id="PF20886"/>
    </source>
</evidence>
<dbReference type="Pfam" id="PF20886">
    <property type="entry name" value="PWP3A-B_C"/>
    <property type="match status" value="1"/>
</dbReference>
<dbReference type="PANTHER" id="PTHR31333:SF6">
    <property type="entry name" value="MUM1 LIKE 1"/>
    <property type="match status" value="1"/>
</dbReference>
<dbReference type="Proteomes" id="UP000261560">
    <property type="component" value="Unplaced"/>
</dbReference>
<feature type="compositionally biased region" description="Basic and acidic residues" evidence="1">
    <location>
        <begin position="168"/>
        <end position="179"/>
    </location>
</feature>
<dbReference type="Ensembl" id="ENSOMET00000000177.1">
    <property type="protein sequence ID" value="ENSOMEP00000009791.1"/>
    <property type="gene ID" value="ENSOMEG00000011047.1"/>
</dbReference>
<dbReference type="CDD" id="cd06080">
    <property type="entry name" value="PWWP_MUM1-like"/>
    <property type="match status" value="1"/>
</dbReference>
<dbReference type="RefSeq" id="XP_024151918.1">
    <property type="nucleotide sequence ID" value="XM_024296150.2"/>
</dbReference>
<dbReference type="AlphaFoldDB" id="A0A3B3BVQ9"/>
<dbReference type="Ensembl" id="ENSOMET00000000152.1">
    <property type="protein sequence ID" value="ENSOMEP00000009807.1"/>
    <property type="gene ID" value="ENSOMEG00000011047.1"/>
</dbReference>
<protein>
    <submittedName>
        <fullName evidence="4">PWWP domain-containing protein MUM1-like</fullName>
    </submittedName>
</protein>
<sequence length="565" mass="64120">MNGGVRKTRKREIKKKCTETGIPEVHSAPAVKESSAVADNLVTRSLSSPSSPSSPSKRCKRQAAKTPSPSLTSTPVRYSSRRTLSNISSSRLKDQEKDPQHIELIAIKQTSEMDSSTSSSKSNRRKRKFDASQPKPHRQGALKEQANGSSVKRPRGRPRKNQNGKLSGETKRERPRFELEMSDAADQDESLSSDLSIELSPEKSQLPSLPLLVDEQSEDEEDNFPSYLTRRDKKSSAITEGTFAWCKCRNYPFWPSLVKSVNRRQRKASIMFVDDESVQKKKGFTVALKSLKPFDCEEANELIHKAKENYNAAVSWALALIKDYTFRKACSSFSGSFLEYLHHDMSYPVRRMFPSAASEGPIMTASDSMIEEPCNDPKETSSAADEEKTCRNSKRLLPDRSHAAHNRANQKLVHFIVNQRMVEKRLLAVISGQQQSKWLHSFLSAKPRQVVNIYLEDDEQLDQVYFYLNKLYAGAKTTSPSVAKLKPTDRVPFVLDVLLPEAIIHAIAGVDNVSVKKAKEKYDRGRFISNRERQEFDLKIEQQMRMRSQQLNKSYVHFCHIESKK</sequence>
<evidence type="ECO:0000313" key="4">
    <source>
        <dbReference type="Ensembl" id="ENSOMEP00000009791.1"/>
    </source>
</evidence>
<feature type="compositionally biased region" description="Low complexity" evidence="1">
    <location>
        <begin position="45"/>
        <end position="56"/>
    </location>
</feature>
<dbReference type="RefSeq" id="XP_024151920.1">
    <property type="nucleotide sequence ID" value="XM_024296152.2"/>
</dbReference>
<feature type="compositionally biased region" description="Basic residues" evidence="1">
    <location>
        <begin position="152"/>
        <end position="162"/>
    </location>
</feature>
<dbReference type="Gene3D" id="6.10.300.20">
    <property type="match status" value="1"/>
</dbReference>
<feature type="compositionally biased region" description="Basic and acidic residues" evidence="1">
    <location>
        <begin position="91"/>
        <end position="101"/>
    </location>
</feature>
<dbReference type="STRING" id="30732.ENSOMEP00000009807"/>
<dbReference type="RefSeq" id="XP_024151917.1">
    <property type="nucleotide sequence ID" value="XM_024296149.2"/>
</dbReference>
<dbReference type="KEGG" id="oml:112161128"/>
<feature type="region of interest" description="Disordered" evidence="1">
    <location>
        <begin position="1"/>
        <end position="207"/>
    </location>
</feature>
<dbReference type="InterPro" id="IPR048795">
    <property type="entry name" value="PWP3A_3B_4_C"/>
</dbReference>
<organism evidence="4 5">
    <name type="scientific">Oryzias melastigma</name>
    <name type="common">Marine medaka</name>
    <dbReference type="NCBI Taxonomy" id="30732"/>
    <lineage>
        <taxon>Eukaryota</taxon>
        <taxon>Metazoa</taxon>
        <taxon>Chordata</taxon>
        <taxon>Craniata</taxon>
        <taxon>Vertebrata</taxon>
        <taxon>Euteleostomi</taxon>
        <taxon>Actinopterygii</taxon>
        <taxon>Neopterygii</taxon>
        <taxon>Teleostei</taxon>
        <taxon>Neoteleostei</taxon>
        <taxon>Acanthomorphata</taxon>
        <taxon>Ovalentaria</taxon>
        <taxon>Atherinomorphae</taxon>
        <taxon>Beloniformes</taxon>
        <taxon>Adrianichthyidae</taxon>
        <taxon>Oryziinae</taxon>
        <taxon>Oryzias</taxon>
    </lineage>
</organism>
<evidence type="ECO:0000256" key="1">
    <source>
        <dbReference type="SAM" id="MobiDB-lite"/>
    </source>
</evidence>
<feature type="domain" description="MUM1-like PWWP" evidence="2">
    <location>
        <begin position="240"/>
        <end position="316"/>
    </location>
</feature>
<dbReference type="Pfam" id="PF20884">
    <property type="entry name" value="MUM1-like_PWWP"/>
    <property type="match status" value="1"/>
</dbReference>
<keyword evidence="5" id="KW-1185">Reference proteome</keyword>
<dbReference type="GeneTree" id="ENSGT00390000001700"/>
<reference evidence="4" key="1">
    <citation type="submission" date="2025-05" db="UniProtKB">
        <authorList>
            <consortium name="Ensembl"/>
        </authorList>
    </citation>
    <scope>IDENTIFICATION</scope>
</reference>
<name>A0A3B3BVQ9_ORYME</name>
<feature type="compositionally biased region" description="Basic residues" evidence="1">
    <location>
        <begin position="1"/>
        <end position="14"/>
    </location>
</feature>
<dbReference type="OMA" id="RWFLEAS"/>
<dbReference type="RefSeq" id="XP_024151919.1">
    <property type="nucleotide sequence ID" value="XM_024296151.2"/>
</dbReference>
<feature type="compositionally biased region" description="Polar residues" evidence="1">
    <location>
        <begin position="65"/>
        <end position="77"/>
    </location>
</feature>
<accession>A0A3B3BVQ9</accession>
<feature type="compositionally biased region" description="Basic and acidic residues" evidence="1">
    <location>
        <begin position="375"/>
        <end position="401"/>
    </location>
</feature>
<dbReference type="InterPro" id="IPR040263">
    <property type="entry name" value="PWP3A_3B_4"/>
</dbReference>
<dbReference type="PaxDb" id="30732-ENSOMEP00000009807"/>